<reference evidence="2 3" key="1">
    <citation type="submission" date="2019-02" db="EMBL/GenBank/DDBJ databases">
        <title>Halieaceae_genomes.</title>
        <authorList>
            <person name="Li S.-H."/>
        </authorList>
    </citation>
    <scope>NUCLEOTIDE SEQUENCE [LARGE SCALE GENOMIC DNA]</scope>
    <source>
        <strain evidence="2 3">JH123</strain>
    </source>
</reference>
<proteinExistence type="predicted"/>
<feature type="transmembrane region" description="Helical" evidence="1">
    <location>
        <begin position="167"/>
        <end position="189"/>
    </location>
</feature>
<evidence type="ECO:0000313" key="2">
    <source>
        <dbReference type="EMBL" id="UZP74169.1"/>
    </source>
</evidence>
<feature type="transmembrane region" description="Helical" evidence="1">
    <location>
        <begin position="287"/>
        <end position="309"/>
    </location>
</feature>
<feature type="transmembrane region" description="Helical" evidence="1">
    <location>
        <begin position="252"/>
        <end position="275"/>
    </location>
</feature>
<sequence>MMTVLSMAMAIALATTAYVVLRWPRFRCFGDTPLPRATFLAILFTSGLDVGLIMFPLIDFETYATGVDYQFASPLVIEFGFWGGLVWGFYILTTLYFCALEPRLQLFQRPAVKFVHNLVVIATCAFTAYLFLAYLPSYLPGISQAVTYSLVVLVVGLAVLSSTRLTVLKYLSVGSTLLFLCLIGVVWLASGVGLRQAWSELAGLSAYGQHLGRFLTPINDYHGFYLSWWFAWSIMIGQFVARFTNGIEAWKLALAVLIIPSIPIALWFSVLFGLFKIGQPMATGLNLMMMGVGVLFVINSLDSLTRLYAQNLDWTAERLGFKTYMLAHMTLLLGLVALYQFTPLKIEWIGMIVIALYAVVYVLILRHRALLSV</sequence>
<feature type="transmembrane region" description="Helical" evidence="1">
    <location>
        <begin position="37"/>
        <end position="59"/>
    </location>
</feature>
<accession>A0ABY6Q539</accession>
<keyword evidence="1" id="KW-1133">Transmembrane helix</keyword>
<keyword evidence="1" id="KW-0812">Transmembrane</keyword>
<dbReference type="EMBL" id="CP036501">
    <property type="protein sequence ID" value="UZP74169.1"/>
    <property type="molecule type" value="Genomic_DNA"/>
</dbReference>
<protein>
    <submittedName>
        <fullName evidence="2">BCCT family transporter</fullName>
    </submittedName>
</protein>
<gene>
    <name evidence="2" type="ORF">E0F26_05165</name>
</gene>
<feature type="transmembrane region" description="Helical" evidence="1">
    <location>
        <begin position="111"/>
        <end position="135"/>
    </location>
</feature>
<feature type="transmembrane region" description="Helical" evidence="1">
    <location>
        <begin position="348"/>
        <end position="365"/>
    </location>
</feature>
<feature type="transmembrane region" description="Helical" evidence="1">
    <location>
        <begin position="79"/>
        <end position="99"/>
    </location>
</feature>
<evidence type="ECO:0000256" key="1">
    <source>
        <dbReference type="SAM" id="Phobius"/>
    </source>
</evidence>
<feature type="transmembrane region" description="Helical" evidence="1">
    <location>
        <begin position="141"/>
        <end position="160"/>
    </location>
</feature>
<organism evidence="2 3">
    <name type="scientific">Candidatus Paraluminiphilus aquimaris</name>
    <dbReference type="NCBI Taxonomy" id="2518994"/>
    <lineage>
        <taxon>Bacteria</taxon>
        <taxon>Pseudomonadati</taxon>
        <taxon>Pseudomonadota</taxon>
        <taxon>Gammaproteobacteria</taxon>
        <taxon>Cellvibrionales</taxon>
        <taxon>Halieaceae</taxon>
        <taxon>Candidatus Paraluminiphilus</taxon>
    </lineage>
</organism>
<feature type="transmembrane region" description="Helical" evidence="1">
    <location>
        <begin position="321"/>
        <end position="342"/>
    </location>
</feature>
<feature type="transmembrane region" description="Helical" evidence="1">
    <location>
        <begin position="221"/>
        <end position="240"/>
    </location>
</feature>
<name>A0ABY6Q539_9GAMM</name>
<dbReference type="Proteomes" id="UP001317963">
    <property type="component" value="Chromosome"/>
</dbReference>
<evidence type="ECO:0000313" key="3">
    <source>
        <dbReference type="Proteomes" id="UP001317963"/>
    </source>
</evidence>
<keyword evidence="3" id="KW-1185">Reference proteome</keyword>
<keyword evidence="1" id="KW-0472">Membrane</keyword>
<feature type="transmembrane region" description="Helical" evidence="1">
    <location>
        <begin position="6"/>
        <end position="25"/>
    </location>
</feature>